<sequence length="228" mass="24921">MEVPTTTSAGHSAVSTSACQPLLARIQDAGLAPKMWEKTDPESRPIKASRSKKMRGSGISKKKQTKRQVEQSSVKTQGNVISRISKDDAENQPVLDAGPAISARATSARKRPQLSPAAFRTVRAVLDSRTSRERAQQKQMELKIRGAAQAMSSGHDMRFLYYSLEMGIIPVEQLRTSSHCVPSSSSTDSVSLVSSSPPRPVVAAFLQEAWPQLQCLEMPDSMRNISRD</sequence>
<dbReference type="AlphaFoldDB" id="A0A165GVP7"/>
<gene>
    <name evidence="2" type="ORF">LAESUDRAFT_755534</name>
</gene>
<organism evidence="2 3">
    <name type="scientific">Laetiporus sulphureus 93-53</name>
    <dbReference type="NCBI Taxonomy" id="1314785"/>
    <lineage>
        <taxon>Eukaryota</taxon>
        <taxon>Fungi</taxon>
        <taxon>Dikarya</taxon>
        <taxon>Basidiomycota</taxon>
        <taxon>Agaricomycotina</taxon>
        <taxon>Agaricomycetes</taxon>
        <taxon>Polyporales</taxon>
        <taxon>Laetiporus</taxon>
    </lineage>
</organism>
<proteinExistence type="predicted"/>
<evidence type="ECO:0000256" key="1">
    <source>
        <dbReference type="SAM" id="MobiDB-lite"/>
    </source>
</evidence>
<feature type="region of interest" description="Disordered" evidence="1">
    <location>
        <begin position="30"/>
        <end position="76"/>
    </location>
</feature>
<evidence type="ECO:0000313" key="2">
    <source>
        <dbReference type="EMBL" id="KZT10885.1"/>
    </source>
</evidence>
<reference evidence="2 3" key="1">
    <citation type="journal article" date="2016" name="Mol. Biol. Evol.">
        <title>Comparative Genomics of Early-Diverging Mushroom-Forming Fungi Provides Insights into the Origins of Lignocellulose Decay Capabilities.</title>
        <authorList>
            <person name="Nagy L.G."/>
            <person name="Riley R."/>
            <person name="Tritt A."/>
            <person name="Adam C."/>
            <person name="Daum C."/>
            <person name="Floudas D."/>
            <person name="Sun H."/>
            <person name="Yadav J.S."/>
            <person name="Pangilinan J."/>
            <person name="Larsson K.H."/>
            <person name="Matsuura K."/>
            <person name="Barry K."/>
            <person name="Labutti K."/>
            <person name="Kuo R."/>
            <person name="Ohm R.A."/>
            <person name="Bhattacharya S.S."/>
            <person name="Shirouzu T."/>
            <person name="Yoshinaga Y."/>
            <person name="Martin F.M."/>
            <person name="Grigoriev I.V."/>
            <person name="Hibbett D.S."/>
        </authorList>
    </citation>
    <scope>NUCLEOTIDE SEQUENCE [LARGE SCALE GENOMIC DNA]</scope>
    <source>
        <strain evidence="2 3">93-53</strain>
    </source>
</reference>
<evidence type="ECO:0000313" key="3">
    <source>
        <dbReference type="Proteomes" id="UP000076871"/>
    </source>
</evidence>
<dbReference type="RefSeq" id="XP_040768625.1">
    <property type="nucleotide sequence ID" value="XM_040912037.1"/>
</dbReference>
<accession>A0A165GVP7</accession>
<dbReference type="EMBL" id="KV427608">
    <property type="protein sequence ID" value="KZT10885.1"/>
    <property type="molecule type" value="Genomic_DNA"/>
</dbReference>
<dbReference type="Proteomes" id="UP000076871">
    <property type="component" value="Unassembled WGS sequence"/>
</dbReference>
<dbReference type="InParanoid" id="A0A165GVP7"/>
<keyword evidence="3" id="KW-1185">Reference proteome</keyword>
<protein>
    <submittedName>
        <fullName evidence="2">Uncharacterized protein</fullName>
    </submittedName>
</protein>
<feature type="compositionally biased region" description="Basic residues" evidence="1">
    <location>
        <begin position="47"/>
        <end position="66"/>
    </location>
</feature>
<dbReference type="GeneID" id="63829065"/>
<name>A0A165GVP7_9APHY</name>
<feature type="compositionally biased region" description="Basic and acidic residues" evidence="1">
    <location>
        <begin position="35"/>
        <end position="45"/>
    </location>
</feature>